<feature type="compositionally biased region" description="Polar residues" evidence="2">
    <location>
        <begin position="39"/>
        <end position="68"/>
    </location>
</feature>
<feature type="compositionally biased region" description="Polar residues" evidence="2">
    <location>
        <begin position="554"/>
        <end position="564"/>
    </location>
</feature>
<proteinExistence type="predicted"/>
<feature type="compositionally biased region" description="Basic and acidic residues" evidence="2">
    <location>
        <begin position="520"/>
        <end position="537"/>
    </location>
</feature>
<feature type="compositionally biased region" description="Basic and acidic residues" evidence="2">
    <location>
        <begin position="1"/>
        <end position="16"/>
    </location>
</feature>
<dbReference type="AlphaFoldDB" id="E2BVK7"/>
<evidence type="ECO:0000313" key="4">
    <source>
        <dbReference type="Proteomes" id="UP000008237"/>
    </source>
</evidence>
<feature type="compositionally biased region" description="Polar residues" evidence="2">
    <location>
        <begin position="93"/>
        <end position="107"/>
    </location>
</feature>
<dbReference type="STRING" id="610380.E2BVK7"/>
<dbReference type="Proteomes" id="UP000008237">
    <property type="component" value="Unassembled WGS sequence"/>
</dbReference>
<dbReference type="OMA" id="NIRTSWH"/>
<dbReference type="InParanoid" id="E2BVK7"/>
<accession>E2BVK7</accession>
<organism evidence="4">
    <name type="scientific">Harpegnathos saltator</name>
    <name type="common">Jerdon's jumping ant</name>
    <dbReference type="NCBI Taxonomy" id="610380"/>
    <lineage>
        <taxon>Eukaryota</taxon>
        <taxon>Metazoa</taxon>
        <taxon>Ecdysozoa</taxon>
        <taxon>Arthropoda</taxon>
        <taxon>Hexapoda</taxon>
        <taxon>Insecta</taxon>
        <taxon>Pterygota</taxon>
        <taxon>Neoptera</taxon>
        <taxon>Endopterygota</taxon>
        <taxon>Hymenoptera</taxon>
        <taxon>Apocrita</taxon>
        <taxon>Aculeata</taxon>
        <taxon>Formicoidea</taxon>
        <taxon>Formicidae</taxon>
        <taxon>Ponerinae</taxon>
        <taxon>Ponerini</taxon>
        <taxon>Harpegnathos</taxon>
    </lineage>
</organism>
<feature type="compositionally biased region" description="Polar residues" evidence="2">
    <location>
        <begin position="389"/>
        <end position="399"/>
    </location>
</feature>
<sequence>MVEVIVKKQDKTKRSENTPIKSTSNITGQKGSVEKKKSTPVSSRRPQNWGQIFGNQNLLYMKQVQSSKSTKHTENKEVKKSSNGQELQKNRCNHNSKNSDAASSKRTSSQKKVEELKTCISGKSSSSSTNNIQSVLVQDRAVQIPELNNGFYRFDDFNPVRALCFLMKELEDSVAKDKRTIEIFNEMEQILCRIPISFSPRISALEELDIMSIQSKLEKDKIKLQEYSEQMKAKCELWMSEREKFRSQIQKQDARLKEADQQQTLLENHIKALTHQLEEAAESKDKTVSTLKQQIKDDEKVISELRTELTKQTKLARERYIKNQCMIIEKEKLSVLSSYKDTLNVELRNTIKEFQNLIAEQSTALKEEYINGGGGGGGGGVSSPPPLSPVNTGPACSSPNLSFTEDGHGLSDISLSVVERMPQERVLKGNAASKDSAAHFVSLAIGESSHTLIPKSFQKQGKFARVFRANDEEMLAHHCDKSDVVLHRNANMNHGRKSSHQSSRRDHNSDNVSSKPITCDMEKQIQSKLDDTQHRMSVDVPSPLRDCPPPDWSDSLSSVNTTSDLDIVPSTDI</sequence>
<feature type="region of interest" description="Disordered" evidence="2">
    <location>
        <begin position="375"/>
        <end position="399"/>
    </location>
</feature>
<reference evidence="3 4" key="1">
    <citation type="journal article" date="2010" name="Science">
        <title>Genomic comparison of the ants Camponotus floridanus and Harpegnathos saltator.</title>
        <authorList>
            <person name="Bonasio R."/>
            <person name="Zhang G."/>
            <person name="Ye C."/>
            <person name="Mutti N.S."/>
            <person name="Fang X."/>
            <person name="Qin N."/>
            <person name="Donahue G."/>
            <person name="Yang P."/>
            <person name="Li Q."/>
            <person name="Li C."/>
            <person name="Zhang P."/>
            <person name="Huang Z."/>
            <person name="Berger S.L."/>
            <person name="Reinberg D."/>
            <person name="Wang J."/>
            <person name="Liebig J."/>
        </authorList>
    </citation>
    <scope>NUCLEOTIDE SEQUENCE [LARGE SCALE GENOMIC DNA]</scope>
    <source>
        <strain evidence="3 4">R22 G/1</strain>
    </source>
</reference>
<protein>
    <submittedName>
        <fullName evidence="3">Uncharacterized protein</fullName>
    </submittedName>
</protein>
<name>E2BVK7_HARSA</name>
<keyword evidence="1" id="KW-0175">Coiled coil</keyword>
<feature type="region of interest" description="Disordered" evidence="2">
    <location>
        <begin position="493"/>
        <end position="573"/>
    </location>
</feature>
<dbReference type="EMBL" id="GL450875">
    <property type="protein sequence ID" value="EFN80277.1"/>
    <property type="molecule type" value="Genomic_DNA"/>
</dbReference>
<feature type="coiled-coil region" evidence="1">
    <location>
        <begin position="210"/>
        <end position="308"/>
    </location>
</feature>
<feature type="compositionally biased region" description="Polar residues" evidence="2">
    <location>
        <begin position="17"/>
        <end position="30"/>
    </location>
</feature>
<evidence type="ECO:0000313" key="3">
    <source>
        <dbReference type="EMBL" id="EFN80277.1"/>
    </source>
</evidence>
<gene>
    <name evidence="3" type="ORF">EAI_10792</name>
</gene>
<evidence type="ECO:0000256" key="2">
    <source>
        <dbReference type="SAM" id="MobiDB-lite"/>
    </source>
</evidence>
<evidence type="ECO:0000256" key="1">
    <source>
        <dbReference type="SAM" id="Coils"/>
    </source>
</evidence>
<feature type="compositionally biased region" description="Basic and acidic residues" evidence="2">
    <location>
        <begin position="71"/>
        <end position="80"/>
    </location>
</feature>
<keyword evidence="4" id="KW-1185">Reference proteome</keyword>
<dbReference type="OrthoDB" id="8193820at2759"/>
<feature type="region of interest" description="Disordered" evidence="2">
    <location>
        <begin position="1"/>
        <end position="115"/>
    </location>
</feature>